<evidence type="ECO:0000256" key="1">
    <source>
        <dbReference type="SAM" id="Phobius"/>
    </source>
</evidence>
<reference evidence="2 3" key="1">
    <citation type="submission" date="2019-01" db="EMBL/GenBank/DDBJ databases">
        <authorList>
            <person name="Deng T."/>
        </authorList>
    </citation>
    <scope>NUCLEOTIDE SEQUENCE [LARGE SCALE GENOMIC DNA]</scope>
    <source>
        <strain evidence="2 3">F8825</strain>
    </source>
</reference>
<keyword evidence="1" id="KW-0472">Membrane</keyword>
<protein>
    <submittedName>
        <fullName evidence="2">Uncharacterized protein</fullName>
    </submittedName>
</protein>
<keyword evidence="1" id="KW-1133">Transmembrane helix</keyword>
<gene>
    <name evidence="2" type="ORF">EUU22_11440</name>
</gene>
<feature type="transmembrane region" description="Helical" evidence="1">
    <location>
        <begin position="30"/>
        <end position="53"/>
    </location>
</feature>
<organism evidence="2 3">
    <name type="scientific">Ciceribacter ferrooxidans</name>
    <dbReference type="NCBI Taxonomy" id="2509717"/>
    <lineage>
        <taxon>Bacteria</taxon>
        <taxon>Pseudomonadati</taxon>
        <taxon>Pseudomonadota</taxon>
        <taxon>Alphaproteobacteria</taxon>
        <taxon>Hyphomicrobiales</taxon>
        <taxon>Rhizobiaceae</taxon>
        <taxon>Ciceribacter</taxon>
    </lineage>
</organism>
<feature type="transmembrane region" description="Helical" evidence="1">
    <location>
        <begin position="89"/>
        <end position="108"/>
    </location>
</feature>
<sequence length="117" mass="13062">MNNTKIGNMPSQVAQAWRASTRRVHPQNRLVCLVCLGGNVVFWLLGATALQFAVFDIPWLAIFWIRYPTSAPTPWVNGGQRERRRNRQGVLIFLLQVVIACDVATVIVDSLTSTAIV</sequence>
<accession>A0A4Q2T4B5</accession>
<dbReference type="EMBL" id="SDVB01000238">
    <property type="protein sequence ID" value="RYC11688.1"/>
    <property type="molecule type" value="Genomic_DNA"/>
</dbReference>
<comment type="caution">
    <text evidence="2">The sequence shown here is derived from an EMBL/GenBank/DDBJ whole genome shotgun (WGS) entry which is preliminary data.</text>
</comment>
<dbReference type="OrthoDB" id="8372598at2"/>
<dbReference type="AlphaFoldDB" id="A0A4Q2T4B5"/>
<proteinExistence type="predicted"/>
<evidence type="ECO:0000313" key="3">
    <source>
        <dbReference type="Proteomes" id="UP000291088"/>
    </source>
</evidence>
<dbReference type="Proteomes" id="UP000291088">
    <property type="component" value="Unassembled WGS sequence"/>
</dbReference>
<evidence type="ECO:0000313" key="2">
    <source>
        <dbReference type="EMBL" id="RYC11688.1"/>
    </source>
</evidence>
<dbReference type="RefSeq" id="WP_129332128.1">
    <property type="nucleotide sequence ID" value="NZ_SDVB01000238.1"/>
</dbReference>
<keyword evidence="1" id="KW-0812">Transmembrane</keyword>
<feature type="transmembrane region" description="Helical" evidence="1">
    <location>
        <begin position="59"/>
        <end position="77"/>
    </location>
</feature>
<name>A0A4Q2T4B5_9HYPH</name>
<keyword evidence="3" id="KW-1185">Reference proteome</keyword>